<evidence type="ECO:0000313" key="4">
    <source>
        <dbReference type="Proteomes" id="UP000011715"/>
    </source>
</evidence>
<feature type="region of interest" description="Disordered" evidence="1">
    <location>
        <begin position="186"/>
        <end position="214"/>
    </location>
</feature>
<evidence type="ECO:0000256" key="1">
    <source>
        <dbReference type="SAM" id="MobiDB-lite"/>
    </source>
</evidence>
<proteinExistence type="predicted"/>
<dbReference type="AlphaFoldDB" id="A0A0C4ECF1"/>
<dbReference type="VEuPathDB" id="FungiDB:MAPG_10375"/>
<evidence type="ECO:0000313" key="3">
    <source>
        <dbReference type="EnsemblFungi" id="MAPG_10375T0"/>
    </source>
</evidence>
<keyword evidence="4" id="KW-1185">Reference proteome</keyword>
<accession>A0A0C4ECF1</accession>
<reference evidence="3" key="4">
    <citation type="journal article" date="2015" name="G3 (Bethesda)">
        <title>Genome sequences of three phytopathogenic species of the Magnaporthaceae family of fungi.</title>
        <authorList>
            <person name="Okagaki L.H."/>
            <person name="Nunes C.C."/>
            <person name="Sailsbery J."/>
            <person name="Clay B."/>
            <person name="Brown D."/>
            <person name="John T."/>
            <person name="Oh Y."/>
            <person name="Young N."/>
            <person name="Fitzgerald M."/>
            <person name="Haas B.J."/>
            <person name="Zeng Q."/>
            <person name="Young S."/>
            <person name="Adiconis X."/>
            <person name="Fan L."/>
            <person name="Levin J.Z."/>
            <person name="Mitchell T.K."/>
            <person name="Okubara P.A."/>
            <person name="Farman M.L."/>
            <person name="Kohn L.M."/>
            <person name="Birren B."/>
            <person name="Ma L.-J."/>
            <person name="Dean R.A."/>
        </authorList>
    </citation>
    <scope>NUCLEOTIDE SEQUENCE</scope>
    <source>
        <strain evidence="3">ATCC 64411 / 73-15</strain>
    </source>
</reference>
<reference evidence="2" key="3">
    <citation type="submission" date="2011-03" db="EMBL/GenBank/DDBJ databases">
        <title>Annotation of Magnaporthe poae ATCC 64411.</title>
        <authorList>
            <person name="Ma L.-J."/>
            <person name="Dead R."/>
            <person name="Young S.K."/>
            <person name="Zeng Q."/>
            <person name="Gargeya S."/>
            <person name="Fitzgerald M."/>
            <person name="Haas B."/>
            <person name="Abouelleil A."/>
            <person name="Alvarado L."/>
            <person name="Arachchi H.M."/>
            <person name="Berlin A."/>
            <person name="Brown A."/>
            <person name="Chapman S.B."/>
            <person name="Chen Z."/>
            <person name="Dunbar C."/>
            <person name="Freedman E."/>
            <person name="Gearin G."/>
            <person name="Gellesch M."/>
            <person name="Goldberg J."/>
            <person name="Griggs A."/>
            <person name="Gujja S."/>
            <person name="Heiman D."/>
            <person name="Howarth C."/>
            <person name="Larson L."/>
            <person name="Lui A."/>
            <person name="MacDonald P.J.P."/>
            <person name="Mehta T."/>
            <person name="Montmayeur A."/>
            <person name="Murphy C."/>
            <person name="Neiman D."/>
            <person name="Pearson M."/>
            <person name="Priest M."/>
            <person name="Roberts A."/>
            <person name="Saif S."/>
            <person name="Shea T."/>
            <person name="Shenoy N."/>
            <person name="Sisk P."/>
            <person name="Stolte C."/>
            <person name="Sykes S."/>
            <person name="Yandava C."/>
            <person name="Wortman J."/>
            <person name="Nusbaum C."/>
            <person name="Birren B."/>
        </authorList>
    </citation>
    <scope>NUCLEOTIDE SEQUENCE</scope>
    <source>
        <strain evidence="2">ATCC 64411</strain>
    </source>
</reference>
<dbReference type="EnsemblFungi" id="MAPG_10375T0">
    <property type="protein sequence ID" value="MAPG_10375T0"/>
    <property type="gene ID" value="MAPG_10375"/>
</dbReference>
<evidence type="ECO:0000313" key="2">
    <source>
        <dbReference type="EMBL" id="KLU90522.1"/>
    </source>
</evidence>
<reference evidence="4" key="2">
    <citation type="submission" date="2010-05" db="EMBL/GenBank/DDBJ databases">
        <title>The genome sequence of Magnaporthe poae strain ATCC 64411.</title>
        <authorList>
            <person name="Ma L.-J."/>
            <person name="Dead R."/>
            <person name="Young S."/>
            <person name="Zeng Q."/>
            <person name="Koehrsen M."/>
            <person name="Alvarado L."/>
            <person name="Berlin A."/>
            <person name="Chapman S.B."/>
            <person name="Chen Z."/>
            <person name="Freedman E."/>
            <person name="Gellesch M."/>
            <person name="Goldberg J."/>
            <person name="Griggs A."/>
            <person name="Gujja S."/>
            <person name="Heilman E.R."/>
            <person name="Heiman D."/>
            <person name="Hepburn T."/>
            <person name="Howarth C."/>
            <person name="Jen D."/>
            <person name="Larson L."/>
            <person name="Mehta T."/>
            <person name="Neiman D."/>
            <person name="Pearson M."/>
            <person name="Roberts A."/>
            <person name="Saif S."/>
            <person name="Shea T."/>
            <person name="Shenoy N."/>
            <person name="Sisk P."/>
            <person name="Stolte C."/>
            <person name="Sykes S."/>
            <person name="Walk T."/>
            <person name="White J."/>
            <person name="Yandava C."/>
            <person name="Haas B."/>
            <person name="Nusbaum C."/>
            <person name="Birren B."/>
        </authorList>
    </citation>
    <scope>NUCLEOTIDE SEQUENCE [LARGE SCALE GENOMIC DNA]</scope>
    <source>
        <strain evidence="4">ATCC 64411 / 73-15</strain>
    </source>
</reference>
<sequence>MSCHVPAKRLLCLPLSHSSIFLSWPSQAYYAALLPAFEPQSLFRQQPYGRALAYDYAEGRIHRHHKADSAIITPTPLSPAGSSSDCAPWPYIAGAVMERKPSHCFPGYVDDSLFSTAPLGSRVAPNTHFYGSTQDQSGRDLNHPSLAQTVQCLSICSPPQLPAGNPTFGKGWNLGTCTVRPMSPELLSRSDRESRHASETRSPPHDTQPGPLRGLALARGYAAY</sequence>
<dbReference type="Proteomes" id="UP000011715">
    <property type="component" value="Unassembled WGS sequence"/>
</dbReference>
<dbReference type="EMBL" id="GL876975">
    <property type="protein sequence ID" value="KLU90522.1"/>
    <property type="molecule type" value="Genomic_DNA"/>
</dbReference>
<reference evidence="3" key="5">
    <citation type="submission" date="2015-06" db="UniProtKB">
        <authorList>
            <consortium name="EnsemblFungi"/>
        </authorList>
    </citation>
    <scope>IDENTIFICATION</scope>
    <source>
        <strain evidence="3">ATCC 64411</strain>
    </source>
</reference>
<feature type="compositionally biased region" description="Basic and acidic residues" evidence="1">
    <location>
        <begin position="188"/>
        <end position="204"/>
    </location>
</feature>
<protein>
    <submittedName>
        <fullName evidence="2 3">Uncharacterized protein</fullName>
    </submittedName>
</protein>
<reference evidence="2" key="1">
    <citation type="submission" date="2010-05" db="EMBL/GenBank/DDBJ databases">
        <title>The Genome Sequence of Magnaporthe poae strain ATCC 64411.</title>
        <authorList>
            <consortium name="The Broad Institute Genome Sequencing Platform"/>
            <consortium name="Broad Institute Genome Sequencing Center for Infectious Disease"/>
            <person name="Ma L.-J."/>
            <person name="Dead R."/>
            <person name="Young S."/>
            <person name="Zeng Q."/>
            <person name="Koehrsen M."/>
            <person name="Alvarado L."/>
            <person name="Berlin A."/>
            <person name="Chapman S.B."/>
            <person name="Chen Z."/>
            <person name="Freedman E."/>
            <person name="Gellesch M."/>
            <person name="Goldberg J."/>
            <person name="Griggs A."/>
            <person name="Gujja S."/>
            <person name="Heilman E.R."/>
            <person name="Heiman D."/>
            <person name="Hepburn T."/>
            <person name="Howarth C."/>
            <person name="Jen D."/>
            <person name="Larson L."/>
            <person name="Mehta T."/>
            <person name="Neiman D."/>
            <person name="Pearson M."/>
            <person name="Roberts A."/>
            <person name="Saif S."/>
            <person name="Shea T."/>
            <person name="Shenoy N."/>
            <person name="Sisk P."/>
            <person name="Stolte C."/>
            <person name="Sykes S."/>
            <person name="Walk T."/>
            <person name="White J."/>
            <person name="Yandava C."/>
            <person name="Haas B."/>
            <person name="Nusbaum C."/>
            <person name="Birren B."/>
        </authorList>
    </citation>
    <scope>NUCLEOTIDE SEQUENCE</scope>
    <source>
        <strain evidence="2">ATCC 64411</strain>
    </source>
</reference>
<gene>
    <name evidence="2" type="ORF">MAPG_10375</name>
</gene>
<organism evidence="3 4">
    <name type="scientific">Magnaporthiopsis poae (strain ATCC 64411 / 73-15)</name>
    <name type="common">Kentucky bluegrass fungus</name>
    <name type="synonym">Magnaporthe poae</name>
    <dbReference type="NCBI Taxonomy" id="644358"/>
    <lineage>
        <taxon>Eukaryota</taxon>
        <taxon>Fungi</taxon>
        <taxon>Dikarya</taxon>
        <taxon>Ascomycota</taxon>
        <taxon>Pezizomycotina</taxon>
        <taxon>Sordariomycetes</taxon>
        <taxon>Sordariomycetidae</taxon>
        <taxon>Magnaporthales</taxon>
        <taxon>Magnaporthaceae</taxon>
        <taxon>Magnaporthiopsis</taxon>
    </lineage>
</organism>
<name>A0A0C4ECF1_MAGP6</name>
<dbReference type="EMBL" id="ADBL01002322">
    <property type="status" value="NOT_ANNOTATED_CDS"/>
    <property type="molecule type" value="Genomic_DNA"/>
</dbReference>